<reference evidence="2 3" key="1">
    <citation type="submission" date="2018-07" db="EMBL/GenBank/DDBJ databases">
        <title>Complete Genome and Methylome Analysis of Deinococcus wulumuqiensis NEB 479.</title>
        <authorList>
            <person name="Fomenkov A."/>
            <person name="Luyten Y."/>
            <person name="Vincze T."/>
            <person name="Anton B.P."/>
            <person name="Clark T."/>
            <person name="Roberts R.J."/>
            <person name="Morgan R.D."/>
        </authorList>
    </citation>
    <scope>NUCLEOTIDE SEQUENCE [LARGE SCALE GENOMIC DNA]</scope>
    <source>
        <strain evidence="2 3">NEB 479</strain>
    </source>
</reference>
<accession>A0A345IGH6</accession>
<feature type="signal peptide" evidence="1">
    <location>
        <begin position="1"/>
        <end position="26"/>
    </location>
</feature>
<dbReference type="EMBL" id="CP031158">
    <property type="protein sequence ID" value="AXG98798.1"/>
    <property type="molecule type" value="Genomic_DNA"/>
</dbReference>
<gene>
    <name evidence="2" type="ORF">DVJ83_06050</name>
</gene>
<dbReference type="AlphaFoldDB" id="A0A345IGH6"/>
<proteinExistence type="predicted"/>
<evidence type="ECO:0000256" key="1">
    <source>
        <dbReference type="SAM" id="SignalP"/>
    </source>
</evidence>
<organism evidence="2 3">
    <name type="scientific">Deinococcus wulumuqiensis</name>
    <dbReference type="NCBI Taxonomy" id="980427"/>
    <lineage>
        <taxon>Bacteria</taxon>
        <taxon>Thermotogati</taxon>
        <taxon>Deinococcota</taxon>
        <taxon>Deinococci</taxon>
        <taxon>Deinococcales</taxon>
        <taxon>Deinococcaceae</taxon>
        <taxon>Deinococcus</taxon>
    </lineage>
</organism>
<evidence type="ECO:0000313" key="3">
    <source>
        <dbReference type="Proteomes" id="UP000253744"/>
    </source>
</evidence>
<evidence type="ECO:0008006" key="4">
    <source>
        <dbReference type="Google" id="ProtNLM"/>
    </source>
</evidence>
<sequence>MRRMAHAFPKTLAALLAASLLPGALAQTAAPAPAPAKASPAPVAAVSPVTDRTVSGVAIAVSRAVGGQLVSCPSKLKVSRQAVCLYTKRAPAQARTQIRTALGSQALGDWKLSGPAANPQSGSLLVKDTAGKAGAYVLSAPLGAAETLLVVDAVSAPAVSKPAAPAGVVRGQPYLLGKDLVGVVNVVGLGGGKFRMNVAGQTPLTVTAGQKAAQRGTGNVDLPLAPATDGKNLIFPLSGLRALGCTVSDAPKGVTVDCGGDSVGVLPIVF</sequence>
<keyword evidence="1" id="KW-0732">Signal</keyword>
<evidence type="ECO:0000313" key="2">
    <source>
        <dbReference type="EMBL" id="AXG98798.1"/>
    </source>
</evidence>
<dbReference type="STRING" id="1288484.GCA_000348665_02893"/>
<protein>
    <recommendedName>
        <fullName evidence="4">Copper amine oxidase N-terminal domain-containing protein</fullName>
    </recommendedName>
</protein>
<dbReference type="Proteomes" id="UP000253744">
    <property type="component" value="Chromosome"/>
</dbReference>
<dbReference type="KEGG" id="dwu:DVJ83_06050"/>
<name>A0A345IGH6_9DEIO</name>
<feature type="chain" id="PRO_5016921981" description="Copper amine oxidase N-terminal domain-containing protein" evidence="1">
    <location>
        <begin position="27"/>
        <end position="270"/>
    </location>
</feature>